<evidence type="ECO:0000313" key="2">
    <source>
        <dbReference type="Proteomes" id="UP000768646"/>
    </source>
</evidence>
<proteinExistence type="predicted"/>
<dbReference type="Proteomes" id="UP000768646">
    <property type="component" value="Unassembled WGS sequence"/>
</dbReference>
<name>A0ACB7CD96_9ASCO</name>
<reference evidence="1 2" key="1">
    <citation type="journal article" date="2021" name="Commun. Biol.">
        <title>Genomic insights into the host specific adaptation of the Pneumocystis genus.</title>
        <authorList>
            <person name="Cisse O.H."/>
            <person name="Ma L."/>
            <person name="Dekker J.P."/>
            <person name="Khil P.P."/>
            <person name="Youn J.-H."/>
            <person name="Brenchley J.M."/>
            <person name="Blair R."/>
            <person name="Pahar B."/>
            <person name="Chabe M."/>
            <person name="Van Rompay K.K.A."/>
            <person name="Keesler R."/>
            <person name="Sukura A."/>
            <person name="Hirsch V."/>
            <person name="Kutty G."/>
            <person name="Liu Y."/>
            <person name="Peng L."/>
            <person name="Chen J."/>
            <person name="Song J."/>
            <person name="Weissenbacher-Lang C."/>
            <person name="Xu J."/>
            <person name="Upham N.S."/>
            <person name="Stajich J.E."/>
            <person name="Cuomo C.A."/>
            <person name="Cushion M.T."/>
            <person name="Kovacs J.A."/>
        </authorList>
    </citation>
    <scope>NUCLEOTIDE SEQUENCE [LARGE SCALE GENOMIC DNA]</scope>
    <source>
        <strain evidence="1 2">RABM</strain>
    </source>
</reference>
<evidence type="ECO:0000313" key="1">
    <source>
        <dbReference type="EMBL" id="KAG4305465.1"/>
    </source>
</evidence>
<sequence>MSIEEFSLNFTLPGFPNVHLVNNGDEKSVTIHNIGEYIDLIIDFTIGKGVKEQINAFRDGFSSVLPYSSLALFTPEELSMLFGQSKEDWSIETLTESIKADHGYNMDSRSIQNFLDILANMDDVERRDFLQFITGSPKLPIGGFKSLTPPLTVVCKTHEPPLTPNDYLPSVMACVNYLKLPDYTTKEIMKSKLLLAIKEGQGSFHLS</sequence>
<dbReference type="EMBL" id="JABTEG010000003">
    <property type="protein sequence ID" value="KAG4305465.1"/>
    <property type="molecule type" value="Genomic_DNA"/>
</dbReference>
<comment type="caution">
    <text evidence="1">The sequence shown here is derived from an EMBL/GenBank/DDBJ whole genome shotgun (WGS) entry which is preliminary data.</text>
</comment>
<keyword evidence="2" id="KW-1185">Reference proteome</keyword>
<gene>
    <name evidence="1" type="ORF">PORY_001021</name>
</gene>
<organism evidence="1 2">
    <name type="scientific">Pneumocystis oryctolagi</name>
    <dbReference type="NCBI Taxonomy" id="42067"/>
    <lineage>
        <taxon>Eukaryota</taxon>
        <taxon>Fungi</taxon>
        <taxon>Dikarya</taxon>
        <taxon>Ascomycota</taxon>
        <taxon>Taphrinomycotina</taxon>
        <taxon>Pneumocystomycetes</taxon>
        <taxon>Pneumocystaceae</taxon>
        <taxon>Pneumocystis</taxon>
    </lineage>
</organism>
<protein>
    <submittedName>
        <fullName evidence="1">Uncharacterized protein</fullName>
    </submittedName>
</protein>
<accession>A0ACB7CD96</accession>